<dbReference type="EMBL" id="OUUZ01000010">
    <property type="protein sequence ID" value="SPQ23429.1"/>
    <property type="molecule type" value="Genomic_DNA"/>
</dbReference>
<dbReference type="Proteomes" id="UP000289323">
    <property type="component" value="Unassembled WGS sequence"/>
</dbReference>
<proteinExistence type="predicted"/>
<evidence type="ECO:0000313" key="3">
    <source>
        <dbReference type="Proteomes" id="UP000289323"/>
    </source>
</evidence>
<reference evidence="2 3" key="1">
    <citation type="submission" date="2018-04" db="EMBL/GenBank/DDBJ databases">
        <authorList>
            <person name="Huttner S."/>
            <person name="Dainat J."/>
        </authorList>
    </citation>
    <scope>NUCLEOTIDE SEQUENCE [LARGE SCALE GENOMIC DNA]</scope>
</reference>
<accession>A0A446BLR3</accession>
<gene>
    <name evidence="2" type="ORF">TT172_LOCUS5848</name>
</gene>
<feature type="compositionally biased region" description="Basic and acidic residues" evidence="1">
    <location>
        <begin position="456"/>
        <end position="466"/>
    </location>
</feature>
<feature type="region of interest" description="Disordered" evidence="1">
    <location>
        <begin position="253"/>
        <end position="348"/>
    </location>
</feature>
<evidence type="ECO:0000313" key="2">
    <source>
        <dbReference type="EMBL" id="SPQ23429.1"/>
    </source>
</evidence>
<dbReference type="AlphaFoldDB" id="A0A446BLR3"/>
<organism evidence="2 3">
    <name type="scientific">Thermothielavioides terrestris</name>
    <dbReference type="NCBI Taxonomy" id="2587410"/>
    <lineage>
        <taxon>Eukaryota</taxon>
        <taxon>Fungi</taxon>
        <taxon>Dikarya</taxon>
        <taxon>Ascomycota</taxon>
        <taxon>Pezizomycotina</taxon>
        <taxon>Sordariomycetes</taxon>
        <taxon>Sordariomycetidae</taxon>
        <taxon>Sordariales</taxon>
        <taxon>Chaetomiaceae</taxon>
        <taxon>Thermothielavioides</taxon>
    </lineage>
</organism>
<feature type="region of interest" description="Disordered" evidence="1">
    <location>
        <begin position="781"/>
        <end position="870"/>
    </location>
</feature>
<name>A0A446BLR3_9PEZI</name>
<feature type="compositionally biased region" description="Basic and acidic residues" evidence="1">
    <location>
        <begin position="306"/>
        <end position="348"/>
    </location>
</feature>
<feature type="compositionally biased region" description="Basic and acidic residues" evidence="1">
    <location>
        <begin position="858"/>
        <end position="870"/>
    </location>
</feature>
<sequence length="917" mass="98222">MSSPRPIPHPEHEPPALLPRRKQRNALHKPINVLLVPGHVPPVHRDHLGRPDRVEVVHAHAAVALDAEDARLAVLALAGVAAVHVVVVEEAVQAGAVDQHVRAVDDAQAPAGIAGRKHRVAVRRVRRERQVRPRVRLVVRRLGLHLAHEHVARAGELVLVQLVVLGAGADQPHPARRALHQQPAPGVHADLLVVGAVLDVVVRHPHPRVLHVHARRRPRQVHAQERGHAPRRHVVRRGHRRVGRLGAVGQLQVGPGKAADAHVHVPQARRRRRRRREVVLEQDSPRLRAARGQDRVGPLDPARLAGRADLHDGLGARGGAEEGAGREDHGERLAEDARAGGDPHRLGDQVHAGVEEDDLVGGGGGGEERVERVRVVRRAVALGARRARADELGQWQVLVLRLRPLVEGSRAAAAAAEQRGRARVGRDGALERRRARRRRVAVPAAPGFDHGGTGRAGEDGARGPADGRRHVVEREVLQDQVVGHVRAGGIRVAEDDADRRVLDGAVDDSGGADREGRLARRLVRRRGREVEADLAVVDGHALISPAPGPQLLDGRLRVVDGDVAEGELLVADRQGLRAAEENQIADVAAGALLDEQALVLGAGSLRRVEDDVGQRRRLRAGPVDARDQRRRRHVRDVDDEVGHLAPEHVGGAPCEAARRLVRVAVEEPAAVEVGGSLEHRQAAGVADQLRVVVVDDGRRDHVRARREVHERRRLAAAGAARAAAVAVADGQVDGRRVVRNAIALGAVVLDVAVDLVARVCEGAHALMADLFEPEVGAGWGGDAGGGGSGGGGGQARGRRRCGARKRRRARRAAGPPRTTRARGAAGKTRALGVGRRSGQGSRQRPGLGHLGARRGRGANRDGRADHDGDQLGRLAQGQGAIAIPRMGGDARDQSRYGKERLERETMHLTTDAAVCSK</sequence>
<feature type="compositionally biased region" description="Basic residues" evidence="1">
    <location>
        <begin position="796"/>
        <end position="811"/>
    </location>
</feature>
<feature type="region of interest" description="Disordered" evidence="1">
    <location>
        <begin position="424"/>
        <end position="466"/>
    </location>
</feature>
<feature type="compositionally biased region" description="Low complexity" evidence="1">
    <location>
        <begin position="812"/>
        <end position="847"/>
    </location>
</feature>
<protein>
    <submittedName>
        <fullName evidence="2">8bdce749-e62e-4af3-8c1f-5a9c97833852</fullName>
    </submittedName>
</protein>
<evidence type="ECO:0000256" key="1">
    <source>
        <dbReference type="SAM" id="MobiDB-lite"/>
    </source>
</evidence>
<feature type="region of interest" description="Disordered" evidence="1">
    <location>
        <begin position="216"/>
        <end position="235"/>
    </location>
</feature>
<feature type="compositionally biased region" description="Gly residues" evidence="1">
    <location>
        <begin position="781"/>
        <end position="795"/>
    </location>
</feature>
<feature type="compositionally biased region" description="Basic residues" evidence="1">
    <location>
        <begin position="267"/>
        <end position="276"/>
    </location>
</feature>
<feature type="compositionally biased region" description="Basic and acidic residues" evidence="1">
    <location>
        <begin position="277"/>
        <end position="294"/>
    </location>
</feature>